<dbReference type="Pfam" id="PF10516">
    <property type="entry name" value="SHNi-TPR"/>
    <property type="match status" value="1"/>
</dbReference>
<comment type="caution">
    <text evidence="6">The sequence shown here is derived from an EMBL/GenBank/DDBJ whole genome shotgun (WGS) entry which is preliminary data.</text>
</comment>
<feature type="region of interest" description="Disordered" evidence="4">
    <location>
        <begin position="454"/>
        <end position="510"/>
    </location>
</feature>
<feature type="compositionally biased region" description="Acidic residues" evidence="4">
    <location>
        <begin position="198"/>
        <end position="220"/>
    </location>
</feature>
<organism evidence="6 7">
    <name type="scientific">Moelleriella libera RCEF 2490</name>
    <dbReference type="NCBI Taxonomy" id="1081109"/>
    <lineage>
        <taxon>Eukaryota</taxon>
        <taxon>Fungi</taxon>
        <taxon>Dikarya</taxon>
        <taxon>Ascomycota</taxon>
        <taxon>Pezizomycotina</taxon>
        <taxon>Sordariomycetes</taxon>
        <taxon>Hypocreomycetidae</taxon>
        <taxon>Hypocreales</taxon>
        <taxon>Clavicipitaceae</taxon>
        <taxon>Moelleriella</taxon>
    </lineage>
</organism>
<evidence type="ECO:0000256" key="1">
    <source>
        <dbReference type="ARBA" id="ARBA00022737"/>
    </source>
</evidence>
<proteinExistence type="predicted"/>
<dbReference type="STRING" id="1081109.A0A168AUD0"/>
<accession>A0A168AUD0</accession>
<protein>
    <submittedName>
        <fullName evidence="6">Histone H1-binding protein</fullName>
    </submittedName>
</protein>
<feature type="compositionally biased region" description="Basic and acidic residues" evidence="4">
    <location>
        <begin position="173"/>
        <end position="190"/>
    </location>
</feature>
<evidence type="ECO:0000313" key="6">
    <source>
        <dbReference type="EMBL" id="KZZ94368.1"/>
    </source>
</evidence>
<gene>
    <name evidence="6" type="ORF">AAL_05335</name>
</gene>
<keyword evidence="1" id="KW-0677">Repeat</keyword>
<dbReference type="EMBL" id="AZGY01000011">
    <property type="protein sequence ID" value="KZZ94368.1"/>
    <property type="molecule type" value="Genomic_DNA"/>
</dbReference>
<evidence type="ECO:0000313" key="7">
    <source>
        <dbReference type="Proteomes" id="UP000078544"/>
    </source>
</evidence>
<evidence type="ECO:0000259" key="5">
    <source>
        <dbReference type="Pfam" id="PF10516"/>
    </source>
</evidence>
<dbReference type="GO" id="GO:0005654">
    <property type="term" value="C:nucleoplasm"/>
    <property type="evidence" value="ECO:0007669"/>
    <property type="project" value="TreeGrafter"/>
</dbReference>
<keyword evidence="3" id="KW-0175">Coiled coil</keyword>
<dbReference type="GO" id="GO:0042393">
    <property type="term" value="F:histone binding"/>
    <property type="evidence" value="ECO:0007669"/>
    <property type="project" value="TreeGrafter"/>
</dbReference>
<reference evidence="6 7" key="1">
    <citation type="journal article" date="2016" name="Genome Biol. Evol.">
        <title>Divergent and convergent evolution of fungal pathogenicity.</title>
        <authorList>
            <person name="Shang Y."/>
            <person name="Xiao G."/>
            <person name="Zheng P."/>
            <person name="Cen K."/>
            <person name="Zhan S."/>
            <person name="Wang C."/>
        </authorList>
    </citation>
    <scope>NUCLEOTIDE SEQUENCE [LARGE SCALE GENOMIC DNA]</scope>
    <source>
        <strain evidence="6 7">RCEF 2490</strain>
    </source>
</reference>
<feature type="domain" description="Tetratricopeptide SHNi-TPR" evidence="5">
    <location>
        <begin position="270"/>
        <end position="306"/>
    </location>
</feature>
<feature type="region of interest" description="Disordered" evidence="4">
    <location>
        <begin position="118"/>
        <end position="156"/>
    </location>
</feature>
<name>A0A168AUD0_9HYPO</name>
<keyword evidence="7" id="KW-1185">Reference proteome</keyword>
<dbReference type="InterPro" id="IPR019544">
    <property type="entry name" value="Tetratricopeptide_SHNi-TPR_dom"/>
</dbReference>
<feature type="coiled-coil region" evidence="3">
    <location>
        <begin position="351"/>
        <end position="408"/>
    </location>
</feature>
<dbReference type="PANTHER" id="PTHR15081:SF1">
    <property type="entry name" value="NUCLEAR AUTOANTIGENIC SPERM PROTEIN"/>
    <property type="match status" value="1"/>
</dbReference>
<dbReference type="PANTHER" id="PTHR15081">
    <property type="entry name" value="NUCLEAR AUTOANTIGENIC SPERM PROTEIN NASP -RELATED"/>
    <property type="match status" value="1"/>
</dbReference>
<dbReference type="Proteomes" id="UP000078544">
    <property type="component" value="Unassembled WGS sequence"/>
</dbReference>
<feature type="region of interest" description="Disordered" evidence="4">
    <location>
        <begin position="173"/>
        <end position="220"/>
    </location>
</feature>
<feature type="compositionally biased region" description="Low complexity" evidence="4">
    <location>
        <begin position="135"/>
        <end position="149"/>
    </location>
</feature>
<dbReference type="GO" id="GO:0006335">
    <property type="term" value="P:DNA replication-dependent chromatin assembly"/>
    <property type="evidence" value="ECO:0007669"/>
    <property type="project" value="TreeGrafter"/>
</dbReference>
<dbReference type="SUPFAM" id="SSF48452">
    <property type="entry name" value="TPR-like"/>
    <property type="match status" value="1"/>
</dbReference>
<dbReference type="GO" id="GO:0034080">
    <property type="term" value="P:CENP-A containing chromatin assembly"/>
    <property type="evidence" value="ECO:0007669"/>
    <property type="project" value="TreeGrafter"/>
</dbReference>
<dbReference type="OrthoDB" id="5587616at2759"/>
<keyword evidence="2" id="KW-0802">TPR repeat</keyword>
<dbReference type="InterPro" id="IPR051730">
    <property type="entry name" value="NASP-like"/>
</dbReference>
<feature type="region of interest" description="Disordered" evidence="4">
    <location>
        <begin position="1"/>
        <end position="51"/>
    </location>
</feature>
<dbReference type="Gene3D" id="1.25.40.10">
    <property type="entry name" value="Tetratricopeptide repeat domain"/>
    <property type="match status" value="1"/>
</dbReference>
<feature type="compositionally biased region" description="Low complexity" evidence="4">
    <location>
        <begin position="13"/>
        <end position="32"/>
    </location>
</feature>
<sequence length="510" mass="54210">MAEPAPETRPADEAAAPTTATTTTTTTPAVTEDLPSVSEDVATPLSRDEDPKSRLVTLADLSAKGTALYAHKQYEDATEIFSRASVLQAELNGETAPENADILFHYGRSLFKVGQSKSDVLGGPAATEKKKAATTKKAGSSKSAPADAAQTEAQKVTQEGIAIAAAGAQGVVTEKKEGGAKENATDEKKPLFQFTGDENFDGSSEDEQEEEAEGEEEEEDDLANAFEILDLARVCYEKQLDQAVSQDDAGKGKDAASDSPALRHIKERLADTHDCLAEISLENERYPNAIEDGRVSLKYKLELYPEDSEIIAEAHYKLSLALEFASVTTSGDDGQNAKREAMDQSLRDEAISEMELAIKSFKLKMQNKEVEVATMASPEDNDLARKAIAEMKEVIADMEQRLVDLRKDPVDAADLLGSSSAGNALGGIFGAVLGETPADTQARVEEAKKTATDLTGLVRKKKQLADADSPAPATNSATNGKRKAGDEDQGAVEDGGAPASPKKVKVDSAE</sequence>
<evidence type="ECO:0000256" key="2">
    <source>
        <dbReference type="ARBA" id="ARBA00022803"/>
    </source>
</evidence>
<evidence type="ECO:0000256" key="3">
    <source>
        <dbReference type="SAM" id="Coils"/>
    </source>
</evidence>
<dbReference type="InterPro" id="IPR011990">
    <property type="entry name" value="TPR-like_helical_dom_sf"/>
</dbReference>
<dbReference type="AlphaFoldDB" id="A0A168AUD0"/>
<evidence type="ECO:0000256" key="4">
    <source>
        <dbReference type="SAM" id="MobiDB-lite"/>
    </source>
</evidence>